<evidence type="ECO:0000313" key="4">
    <source>
        <dbReference type="Proteomes" id="UP001172743"/>
    </source>
</evidence>
<dbReference type="Pfam" id="PF13273">
    <property type="entry name" value="DUF4064"/>
    <property type="match status" value="1"/>
</dbReference>
<evidence type="ECO:0000256" key="1">
    <source>
        <dbReference type="SAM" id="Phobius"/>
    </source>
</evidence>
<evidence type="ECO:0000313" key="3">
    <source>
        <dbReference type="EMBL" id="MDN4493415.1"/>
    </source>
</evidence>
<dbReference type="Proteomes" id="UP001172743">
    <property type="component" value="Unassembled WGS sequence"/>
</dbReference>
<feature type="transmembrane region" description="Helical" evidence="1">
    <location>
        <begin position="7"/>
        <end position="29"/>
    </location>
</feature>
<dbReference type="EMBL" id="JAUHTQ010000004">
    <property type="protein sequence ID" value="MDN4493415.1"/>
    <property type="molecule type" value="Genomic_DNA"/>
</dbReference>
<sequence>MKRTGERVLSIIASVLNVLSVVFLIFILFSSKILLDTGMNDPMIQSEIESEMYASGLTEAEMDEALLLMGDFVSFMGGIGWLFVVLGVIAIILGIIGAVKVNKNAKLAGILFIIAAVLSGIISLPGILLIIAAIMCFVRKPQSGEISLQKTDENGYIID</sequence>
<gene>
    <name evidence="3" type="ORF">QYB95_07695</name>
</gene>
<keyword evidence="1" id="KW-1133">Transmembrane helix</keyword>
<accession>A0ABT8GPR2</accession>
<proteinExistence type="predicted"/>
<feature type="domain" description="DUF4064" evidence="2">
    <location>
        <begin position="2"/>
        <end position="121"/>
    </location>
</feature>
<feature type="transmembrane region" description="Helical" evidence="1">
    <location>
        <begin position="110"/>
        <end position="135"/>
    </location>
</feature>
<dbReference type="InterPro" id="IPR025273">
    <property type="entry name" value="DUF4064"/>
</dbReference>
<protein>
    <submittedName>
        <fullName evidence="3">DUF4064 domain-containing protein</fullName>
    </submittedName>
</protein>
<keyword evidence="4" id="KW-1185">Reference proteome</keyword>
<keyword evidence="1" id="KW-0812">Transmembrane</keyword>
<evidence type="ECO:0000259" key="2">
    <source>
        <dbReference type="Pfam" id="PF13273"/>
    </source>
</evidence>
<reference evidence="3" key="1">
    <citation type="submission" date="2023-07" db="EMBL/GenBank/DDBJ databases">
        <title>Ureibacillus sp. isolated from freshwater well.</title>
        <authorList>
            <person name="Kirdat K."/>
            <person name="Bhatt A."/>
            <person name="Teware R."/>
            <person name="Bhavsar Y."/>
            <person name="Yadav A."/>
        </authorList>
    </citation>
    <scope>NUCLEOTIDE SEQUENCE</scope>
    <source>
        <strain evidence="3">BA0131</strain>
    </source>
</reference>
<keyword evidence="1" id="KW-0472">Membrane</keyword>
<feature type="transmembrane region" description="Helical" evidence="1">
    <location>
        <begin position="72"/>
        <end position="98"/>
    </location>
</feature>
<dbReference type="RefSeq" id="WP_301137725.1">
    <property type="nucleotide sequence ID" value="NZ_JAUHTQ010000004.1"/>
</dbReference>
<comment type="caution">
    <text evidence="3">The sequence shown here is derived from an EMBL/GenBank/DDBJ whole genome shotgun (WGS) entry which is preliminary data.</text>
</comment>
<name>A0ABT8GPR2_9BACL</name>
<organism evidence="3 4">
    <name type="scientific">Ureibacillus aquaedulcis</name>
    <dbReference type="NCBI Taxonomy" id="3058421"/>
    <lineage>
        <taxon>Bacteria</taxon>
        <taxon>Bacillati</taxon>
        <taxon>Bacillota</taxon>
        <taxon>Bacilli</taxon>
        <taxon>Bacillales</taxon>
        <taxon>Caryophanaceae</taxon>
        <taxon>Ureibacillus</taxon>
    </lineage>
</organism>